<gene>
    <name evidence="1" type="ORF">RPERSI_LOCUS16377</name>
</gene>
<sequence>IQPTIESSYSFSSPTQISDDYLIDVSSFALSQTPELIASEQPVESVDSSFFDLCLPQMTALNYHSNTLQVSNDDNVETTSQNFELNALIYGSSRYC</sequence>
<protein>
    <submittedName>
        <fullName evidence="1">8320_t:CDS:1</fullName>
    </submittedName>
</protein>
<name>A0ACA9QZT9_9GLOM</name>
<keyword evidence="2" id="KW-1185">Reference proteome</keyword>
<evidence type="ECO:0000313" key="1">
    <source>
        <dbReference type="EMBL" id="CAG8770816.1"/>
    </source>
</evidence>
<organism evidence="1 2">
    <name type="scientific">Racocetra persica</name>
    <dbReference type="NCBI Taxonomy" id="160502"/>
    <lineage>
        <taxon>Eukaryota</taxon>
        <taxon>Fungi</taxon>
        <taxon>Fungi incertae sedis</taxon>
        <taxon>Mucoromycota</taxon>
        <taxon>Glomeromycotina</taxon>
        <taxon>Glomeromycetes</taxon>
        <taxon>Diversisporales</taxon>
        <taxon>Gigasporaceae</taxon>
        <taxon>Racocetra</taxon>
    </lineage>
</organism>
<reference evidence="1" key="1">
    <citation type="submission" date="2021-06" db="EMBL/GenBank/DDBJ databases">
        <authorList>
            <person name="Kallberg Y."/>
            <person name="Tangrot J."/>
            <person name="Rosling A."/>
        </authorList>
    </citation>
    <scope>NUCLEOTIDE SEQUENCE</scope>
    <source>
        <strain evidence="1">MA461A</strain>
    </source>
</reference>
<evidence type="ECO:0000313" key="2">
    <source>
        <dbReference type="Proteomes" id="UP000789920"/>
    </source>
</evidence>
<dbReference type="Proteomes" id="UP000789920">
    <property type="component" value="Unassembled WGS sequence"/>
</dbReference>
<proteinExistence type="predicted"/>
<dbReference type="EMBL" id="CAJVQC010040430">
    <property type="protein sequence ID" value="CAG8770816.1"/>
    <property type="molecule type" value="Genomic_DNA"/>
</dbReference>
<feature type="non-terminal residue" evidence="1">
    <location>
        <position position="1"/>
    </location>
</feature>
<comment type="caution">
    <text evidence="1">The sequence shown here is derived from an EMBL/GenBank/DDBJ whole genome shotgun (WGS) entry which is preliminary data.</text>
</comment>
<accession>A0ACA9QZT9</accession>